<dbReference type="InterPro" id="IPR011047">
    <property type="entry name" value="Quinoprotein_ADH-like_sf"/>
</dbReference>
<proteinExistence type="inferred from homology"/>
<reference evidence="9 10" key="1">
    <citation type="submission" date="2017-12" db="EMBL/GenBank/DDBJ databases">
        <title>Draft genome sequence of Ralstonia pickettii 52.</title>
        <authorList>
            <person name="Zheng B."/>
        </authorList>
    </citation>
    <scope>NUCLEOTIDE SEQUENCE [LARGE SCALE GENOMIC DNA]</scope>
    <source>
        <strain evidence="9 10">52</strain>
    </source>
</reference>
<comment type="subcellular location">
    <subcellularLocation>
        <location evidence="1">Fimbrium</location>
    </subcellularLocation>
</comment>
<feature type="chain" id="PRO_5014930748" evidence="7">
    <location>
        <begin position="41"/>
        <end position="1260"/>
    </location>
</feature>
<evidence type="ECO:0000256" key="7">
    <source>
        <dbReference type="SAM" id="SignalP"/>
    </source>
</evidence>
<dbReference type="Proteomes" id="UP000234456">
    <property type="component" value="Unassembled WGS sequence"/>
</dbReference>
<dbReference type="EMBL" id="PKQE01000001">
    <property type="protein sequence ID" value="PLC44235.1"/>
    <property type="molecule type" value="Genomic_DNA"/>
</dbReference>
<sequence>MHPNCDRGWKASASRSPSVMTFLRSLLASALLLPALLVSAAQTDLADQPLFSSVSVPGNLLLSLSVEYPTANSIAYVSSYSAGVKYLGYFDPLKCYTYQYDANTDANNYFVPAAAADSNFQCATGKNYWAGAFLNWAAMQTIDPFRWALTGGYRVTDTASLTVLEKAWASGQGGSGETPNRTIGGSNGGGSATVSAATPFNWGSLSVRIYGAGNKIYFTQSGNLDSDTPRTYSSGSSQDSSKVWWVYARVKVCDPSQPEANCTKYGSNYKPEGLMQQYSQRIRFGAFGYLNDSNIKRDGGVLRAKMKFIGPTQPVPGKNPTTNTVAEWSATDGTMVSNPDTSDATATGVTNSGVMNYLNKFGSTSQNYKTYDPVGELYYAGIRYYKNLGNVASYSSNATTAQIDGFPVIQTWDDPIQYSCQKNYILGIGDINTHADANLPGSTIRSSNEPALPSEVSSDTTVNVDSATNLVGQMEGITNLNKISPPCCNGNTYLMAGLAYDSHVRDIRPNDFKDSLGNKSKIQTISTYWLDVQEYQTYRYQNQFWLAAKYGGFSVPSNYKTSNTTALAQSLWNASGNTDPNGKPMPDNYYLAGQADLMVNGLNSAFQNISNDIQAATTALAVSSANVSLTGNIGYSASYNSSTWTGDVIGSSLSFDAKTGLPTQTKAWSAQAQLGNQSSSSRLIATSNGVGSAQGVPFQFAKLTTANQSALSNSAVKNWNNQDFLNYLRGDQTNEGTSGKAVYRQRAFLLGDIVGSKVDAVGPPIAVLSSATNPGYATFKSTYVNRKPVVYVGANDGMMHAFDGTVGNTTSGNELFAYVPSFLYQGPTATPTVNGLASLGLAGKNFVHHAMVDATPQAFDVDLARAGGATPSSSSTSDWHTILIGGLGKGGKGYYALDITDPSTITTETALAGKVMWEFGGPSNASQGTLGFTYGDPIVAKTKKYGWIVAVPSGYNNADGVGRLFILNPANGALLESISTGVGSASSPSGLAYASAYVADYTDNTTDSIYAGDLLGNVWRFDLTGTPASYPAPTKIAQLTDPSGNPQPVTTPPLIEIQPNSLKRYVMVGTGRLLGSTDIASTQTQSFYVIYDGVVQRFNSSTDLPSGVTFPIGRSNLNADTDVLKGIGSAPTSVMGYYIDLGQSSNGVTERVNVAPVSNFGTVSFAANLPNGDACNPSGSNRVFSLDIGTGISRVVNNAGLLQPYYTGGGLVVDLSYLNVNGSVRLEAGTDNSAINSVPLVPTVVQAIRQINWREVPTAD</sequence>
<comment type="caution">
    <text evidence="9">The sequence shown here is derived from an EMBL/GenBank/DDBJ whole genome shotgun (WGS) entry which is preliminary data.</text>
</comment>
<evidence type="ECO:0000256" key="2">
    <source>
        <dbReference type="ARBA" id="ARBA00008387"/>
    </source>
</evidence>
<organism evidence="9 10">
    <name type="scientific">Ralstonia pickettii</name>
    <name type="common">Burkholderia pickettii</name>
    <dbReference type="NCBI Taxonomy" id="329"/>
    <lineage>
        <taxon>Bacteria</taxon>
        <taxon>Pseudomonadati</taxon>
        <taxon>Pseudomonadota</taxon>
        <taxon>Betaproteobacteria</taxon>
        <taxon>Burkholderiales</taxon>
        <taxon>Burkholderiaceae</taxon>
        <taxon>Ralstonia</taxon>
    </lineage>
</organism>
<comment type="similarity">
    <text evidence="2">Belongs to the PilY1 family.</text>
</comment>
<keyword evidence="7" id="KW-0732">Signal</keyword>
<dbReference type="SUPFAM" id="SSF50998">
    <property type="entry name" value="Quinoprotein alcohol dehydrogenase-like"/>
    <property type="match status" value="1"/>
</dbReference>
<feature type="domain" description="PilY1 beta-propeller" evidence="8">
    <location>
        <begin position="750"/>
        <end position="1093"/>
    </location>
</feature>
<feature type="signal peptide" evidence="7">
    <location>
        <begin position="1"/>
        <end position="40"/>
    </location>
</feature>
<dbReference type="GO" id="GO:0046872">
    <property type="term" value="F:metal ion binding"/>
    <property type="evidence" value="ECO:0007669"/>
    <property type="project" value="UniProtKB-KW"/>
</dbReference>
<dbReference type="Pfam" id="PF05567">
    <property type="entry name" value="T4P_PilY1"/>
    <property type="match status" value="1"/>
</dbReference>
<dbReference type="GO" id="GO:0009289">
    <property type="term" value="C:pilus"/>
    <property type="evidence" value="ECO:0007669"/>
    <property type="project" value="UniProtKB-SubCell"/>
</dbReference>
<evidence type="ECO:0000256" key="4">
    <source>
        <dbReference type="ARBA" id="ARBA00022723"/>
    </source>
</evidence>
<evidence type="ECO:0000256" key="1">
    <source>
        <dbReference type="ARBA" id="ARBA00004561"/>
    </source>
</evidence>
<evidence type="ECO:0000256" key="5">
    <source>
        <dbReference type="ARBA" id="ARBA00022837"/>
    </source>
</evidence>
<evidence type="ECO:0000259" key="8">
    <source>
        <dbReference type="Pfam" id="PF05567"/>
    </source>
</evidence>
<gene>
    <name evidence="9" type="ORF">C0Q88_05945</name>
</gene>
<keyword evidence="5" id="KW-0106">Calcium</keyword>
<dbReference type="OrthoDB" id="7156875at2"/>
<evidence type="ECO:0000256" key="3">
    <source>
        <dbReference type="ARBA" id="ARBA00022558"/>
    </source>
</evidence>
<keyword evidence="3" id="KW-1029">Fimbrium biogenesis</keyword>
<name>A0A2N4TX15_RALPI</name>
<evidence type="ECO:0000313" key="10">
    <source>
        <dbReference type="Proteomes" id="UP000234456"/>
    </source>
</evidence>
<accession>A0A2N4TX15</accession>
<evidence type="ECO:0000256" key="6">
    <source>
        <dbReference type="ARBA" id="ARBA00023263"/>
    </source>
</evidence>
<keyword evidence="6" id="KW-0281">Fimbrium</keyword>
<dbReference type="InterPro" id="IPR008707">
    <property type="entry name" value="B-propeller_PilY1"/>
</dbReference>
<evidence type="ECO:0000313" key="9">
    <source>
        <dbReference type="EMBL" id="PLC44235.1"/>
    </source>
</evidence>
<keyword evidence="4" id="KW-0479">Metal-binding</keyword>
<dbReference type="AlphaFoldDB" id="A0A2N4TX15"/>
<protein>
    <submittedName>
        <fullName evidence="9">Pilus assembly protein</fullName>
    </submittedName>
</protein>